<reference evidence="2 3" key="1">
    <citation type="submission" date="2016-10" db="EMBL/GenBank/DDBJ databases">
        <title>Reductive evolution of mitochondrial metabolism and differential evolution of invasion-related proteins in Cryptosporidium.</title>
        <authorList>
            <person name="Liu S."/>
            <person name="Roellig D.M."/>
            <person name="Guo Y."/>
            <person name="Li N."/>
            <person name="Frace M.A."/>
            <person name="Tang K."/>
            <person name="Zhang L."/>
            <person name="Feng Y."/>
            <person name="Xiao L."/>
        </authorList>
    </citation>
    <scope>NUCLEOTIDE SEQUENCE [LARGE SCALE GENOMIC DNA]</scope>
    <source>
        <strain evidence="2">39726</strain>
    </source>
</reference>
<dbReference type="EMBL" id="LRBP01000018">
    <property type="protein sequence ID" value="OII72858.1"/>
    <property type="molecule type" value="Genomic_DNA"/>
</dbReference>
<dbReference type="OrthoDB" id="339125at2759"/>
<organism evidence="2 3">
    <name type="scientific">Cryptosporidium ubiquitum</name>
    <dbReference type="NCBI Taxonomy" id="857276"/>
    <lineage>
        <taxon>Eukaryota</taxon>
        <taxon>Sar</taxon>
        <taxon>Alveolata</taxon>
        <taxon>Apicomplexa</taxon>
        <taxon>Conoidasida</taxon>
        <taxon>Coccidia</taxon>
        <taxon>Eucoccidiorida</taxon>
        <taxon>Eimeriorina</taxon>
        <taxon>Cryptosporidiidae</taxon>
        <taxon>Cryptosporidium</taxon>
    </lineage>
</organism>
<name>A0A1J4MF29_9CRYT</name>
<evidence type="ECO:0000256" key="1">
    <source>
        <dbReference type="SAM" id="SignalP"/>
    </source>
</evidence>
<keyword evidence="3" id="KW-1185">Reference proteome</keyword>
<dbReference type="Proteomes" id="UP000186176">
    <property type="component" value="Unassembled WGS sequence"/>
</dbReference>
<dbReference type="GeneID" id="39977622"/>
<comment type="caution">
    <text evidence="2">The sequence shown here is derived from an EMBL/GenBank/DDBJ whole genome shotgun (WGS) entry which is preliminary data.</text>
</comment>
<feature type="non-terminal residue" evidence="2">
    <location>
        <position position="139"/>
    </location>
</feature>
<feature type="signal peptide" evidence="1">
    <location>
        <begin position="1"/>
        <end position="25"/>
    </location>
</feature>
<sequence length="139" mass="16637">MFELLNRKFLFPIGLLLINLIIILASDVDQQETWVSPENQYDYDEVNNAIATDEGTSNINRKVAESQNHNHRHNYHHKSHHNYRYYNTYYNQYAPKHIGTTDDEGNYISDHFTYVPESSHHYHYNNHHKNVYQMGWSSH</sequence>
<evidence type="ECO:0000313" key="3">
    <source>
        <dbReference type="Proteomes" id="UP000186176"/>
    </source>
</evidence>
<dbReference type="RefSeq" id="XP_028874222.1">
    <property type="nucleotide sequence ID" value="XM_029017843.1"/>
</dbReference>
<dbReference type="AlphaFoldDB" id="A0A1J4MF29"/>
<evidence type="ECO:0008006" key="4">
    <source>
        <dbReference type="Google" id="ProtNLM"/>
    </source>
</evidence>
<keyword evidence="1" id="KW-0732">Signal</keyword>
<feature type="chain" id="PRO_5012136560" description="Secreted protein" evidence="1">
    <location>
        <begin position="26"/>
        <end position="139"/>
    </location>
</feature>
<protein>
    <recommendedName>
        <fullName evidence="4">Secreted protein</fullName>
    </recommendedName>
</protein>
<gene>
    <name evidence="2" type="ORF">cubi_00830</name>
</gene>
<evidence type="ECO:0000313" key="2">
    <source>
        <dbReference type="EMBL" id="OII72858.1"/>
    </source>
</evidence>
<proteinExistence type="predicted"/>
<dbReference type="VEuPathDB" id="CryptoDB:cubi_00830"/>
<accession>A0A1J4MF29</accession>